<dbReference type="PANTHER" id="PTHR37299">
    <property type="entry name" value="TRANSCRIPTIONAL REGULATOR-RELATED"/>
    <property type="match status" value="1"/>
</dbReference>
<dbReference type="Gene3D" id="3.40.50.2300">
    <property type="match status" value="1"/>
</dbReference>
<dbReference type="Pfam" id="PF04397">
    <property type="entry name" value="LytTR"/>
    <property type="match status" value="1"/>
</dbReference>
<evidence type="ECO:0000259" key="3">
    <source>
        <dbReference type="PROSITE" id="PS50930"/>
    </source>
</evidence>
<dbReference type="InterPro" id="IPR001789">
    <property type="entry name" value="Sig_transdc_resp-reg_receiver"/>
</dbReference>
<keyword evidence="5" id="KW-1185">Reference proteome</keyword>
<dbReference type="SUPFAM" id="SSF52172">
    <property type="entry name" value="CheY-like"/>
    <property type="match status" value="1"/>
</dbReference>
<dbReference type="Gene3D" id="2.40.50.1020">
    <property type="entry name" value="LytTr DNA-binding domain"/>
    <property type="match status" value="1"/>
</dbReference>
<dbReference type="Pfam" id="PF00072">
    <property type="entry name" value="Response_reg"/>
    <property type="match status" value="1"/>
</dbReference>
<dbReference type="InterPro" id="IPR011006">
    <property type="entry name" value="CheY-like_superfamily"/>
</dbReference>
<dbReference type="InterPro" id="IPR007492">
    <property type="entry name" value="LytTR_DNA-bd_dom"/>
</dbReference>
<dbReference type="GO" id="GO:0000156">
    <property type="term" value="F:phosphorelay response regulator activity"/>
    <property type="evidence" value="ECO:0007669"/>
    <property type="project" value="InterPro"/>
</dbReference>
<dbReference type="PROSITE" id="PS50930">
    <property type="entry name" value="HTH_LYTTR"/>
    <property type="match status" value="1"/>
</dbReference>
<evidence type="ECO:0000259" key="2">
    <source>
        <dbReference type="PROSITE" id="PS50110"/>
    </source>
</evidence>
<protein>
    <submittedName>
        <fullName evidence="4">LytTR family two component transcriptional regulator</fullName>
    </submittedName>
</protein>
<dbReference type="PANTHER" id="PTHR37299:SF1">
    <property type="entry name" value="STAGE 0 SPORULATION PROTEIN A HOMOLOG"/>
    <property type="match status" value="1"/>
</dbReference>
<feature type="domain" description="Response regulatory" evidence="2">
    <location>
        <begin position="2"/>
        <end position="114"/>
    </location>
</feature>
<name>A0A2P8D7I4_9BACT</name>
<evidence type="ECO:0000313" key="4">
    <source>
        <dbReference type="EMBL" id="PSK93141.1"/>
    </source>
</evidence>
<sequence length="232" mass="26042">MLCVIVDDEIISINYLEKIVLQIPQLKLVATFKNPVSAKAYLLAHPEVYLVFSDINMSGLSGLELAQLVPKKKVVFTTGYEEYARESWRISNAIGYLSKPISLKDISEVAEKIHPIYLAERIALVYKNTTHLVYRLDDKTVEIAFDKILYIESTGNFSNVIAEDGDYFAPIPLWEVHKALPSTTFARVSKSTVANKDKILGATNNYKELKLLGGSKCKSSKMYLQNSDLLTT</sequence>
<reference evidence="4 5" key="1">
    <citation type="submission" date="2018-03" db="EMBL/GenBank/DDBJ databases">
        <title>Genomic Encyclopedia of Type Strains, Phase III (KMG-III): the genomes of soil and plant-associated and newly described type strains.</title>
        <authorList>
            <person name="Whitman W."/>
        </authorList>
    </citation>
    <scope>NUCLEOTIDE SEQUENCE [LARGE SCALE GENOMIC DNA]</scope>
    <source>
        <strain evidence="4 5">CGMCC 1.12700</strain>
    </source>
</reference>
<feature type="modified residue" description="4-aspartylphosphate" evidence="1">
    <location>
        <position position="54"/>
    </location>
</feature>
<organism evidence="4 5">
    <name type="scientific">Taibaiella chishuiensis</name>
    <dbReference type="NCBI Taxonomy" id="1434707"/>
    <lineage>
        <taxon>Bacteria</taxon>
        <taxon>Pseudomonadati</taxon>
        <taxon>Bacteroidota</taxon>
        <taxon>Chitinophagia</taxon>
        <taxon>Chitinophagales</taxon>
        <taxon>Chitinophagaceae</taxon>
        <taxon>Taibaiella</taxon>
    </lineage>
</organism>
<dbReference type="SMART" id="SM00448">
    <property type="entry name" value="REC"/>
    <property type="match status" value="1"/>
</dbReference>
<feature type="domain" description="HTH LytTR-type" evidence="3">
    <location>
        <begin position="132"/>
        <end position="232"/>
    </location>
</feature>
<dbReference type="EMBL" id="PYGD01000002">
    <property type="protein sequence ID" value="PSK93141.1"/>
    <property type="molecule type" value="Genomic_DNA"/>
</dbReference>
<gene>
    <name evidence="4" type="ORF">B0I18_102111</name>
</gene>
<dbReference type="PROSITE" id="PS50110">
    <property type="entry name" value="RESPONSE_REGULATORY"/>
    <property type="match status" value="1"/>
</dbReference>
<comment type="caution">
    <text evidence="4">The sequence shown here is derived from an EMBL/GenBank/DDBJ whole genome shotgun (WGS) entry which is preliminary data.</text>
</comment>
<dbReference type="InterPro" id="IPR046947">
    <property type="entry name" value="LytR-like"/>
</dbReference>
<accession>A0A2P8D7I4</accession>
<dbReference type="Proteomes" id="UP000240572">
    <property type="component" value="Unassembled WGS sequence"/>
</dbReference>
<dbReference type="SMART" id="SM00850">
    <property type="entry name" value="LytTR"/>
    <property type="match status" value="1"/>
</dbReference>
<evidence type="ECO:0000256" key="1">
    <source>
        <dbReference type="PROSITE-ProRule" id="PRU00169"/>
    </source>
</evidence>
<keyword evidence="1" id="KW-0597">Phosphoprotein</keyword>
<evidence type="ECO:0000313" key="5">
    <source>
        <dbReference type="Proteomes" id="UP000240572"/>
    </source>
</evidence>
<dbReference type="GO" id="GO:0003677">
    <property type="term" value="F:DNA binding"/>
    <property type="evidence" value="ECO:0007669"/>
    <property type="project" value="InterPro"/>
</dbReference>
<dbReference type="AlphaFoldDB" id="A0A2P8D7I4"/>
<proteinExistence type="predicted"/>